<name>A0ABY8CA91_9GAMM</name>
<proteinExistence type="predicted"/>
<dbReference type="RefSeq" id="WP_275595143.1">
    <property type="nucleotide sequence ID" value="NZ_CP102381.1"/>
</dbReference>
<gene>
    <name evidence="1" type="ORF">NR989_01180</name>
</gene>
<sequence length="71" mass="7250">MDISGVSANGAVSAALAQQQVYSQGQASVSMFKKALDTQSQNAMALIESLPQLPSTQGLPANLGNNINTTA</sequence>
<evidence type="ECO:0000313" key="1">
    <source>
        <dbReference type="EMBL" id="WEJ62886.1"/>
    </source>
</evidence>
<dbReference type="InterPro" id="IPR025906">
    <property type="entry name" value="YjfB_motility"/>
</dbReference>
<reference evidence="1 2" key="1">
    <citation type="submission" date="2022-06" db="EMBL/GenBank/DDBJ databases">
        <title>Thiomicrohabdus sp. nov, an obligately chemolithoautotrophic, sulfur-oxidizing bacterium isolated from beach of Guanyin Mountain. Amoy.</title>
        <authorList>
            <person name="Zhu H."/>
        </authorList>
    </citation>
    <scope>NUCLEOTIDE SEQUENCE [LARGE SCALE GENOMIC DNA]</scope>
    <source>
        <strain evidence="1 2">XGS-01</strain>
    </source>
</reference>
<keyword evidence="2" id="KW-1185">Reference proteome</keyword>
<organism evidence="1 2">
    <name type="scientific">Thiomicrorhabdus lithotrophica</name>
    <dbReference type="NCBI Taxonomy" id="2949997"/>
    <lineage>
        <taxon>Bacteria</taxon>
        <taxon>Pseudomonadati</taxon>
        <taxon>Pseudomonadota</taxon>
        <taxon>Gammaproteobacteria</taxon>
        <taxon>Thiotrichales</taxon>
        <taxon>Piscirickettsiaceae</taxon>
        <taxon>Thiomicrorhabdus</taxon>
    </lineage>
</organism>
<accession>A0ABY8CA91</accession>
<evidence type="ECO:0000313" key="2">
    <source>
        <dbReference type="Proteomes" id="UP001222275"/>
    </source>
</evidence>
<dbReference type="Pfam" id="PF14070">
    <property type="entry name" value="YjfB_motility"/>
    <property type="match status" value="1"/>
</dbReference>
<protein>
    <submittedName>
        <fullName evidence="1">YjfB family protein</fullName>
    </submittedName>
</protein>
<dbReference type="EMBL" id="CP102381">
    <property type="protein sequence ID" value="WEJ62886.1"/>
    <property type="molecule type" value="Genomic_DNA"/>
</dbReference>
<dbReference type="Proteomes" id="UP001222275">
    <property type="component" value="Chromosome"/>
</dbReference>